<accession>A0ABQ6HI98</accession>
<dbReference type="EMBL" id="BSSV01000007">
    <property type="protein sequence ID" value="GLX86656.1"/>
    <property type="molecule type" value="Genomic_DNA"/>
</dbReference>
<gene>
    <name evidence="2" type="ORF">tloyanaT_29090</name>
</gene>
<evidence type="ECO:0000313" key="3">
    <source>
        <dbReference type="Proteomes" id="UP001157134"/>
    </source>
</evidence>
<evidence type="ECO:0000313" key="2">
    <source>
        <dbReference type="EMBL" id="GLX86656.1"/>
    </source>
</evidence>
<dbReference type="RefSeq" id="WP_284299896.1">
    <property type="nucleotide sequence ID" value="NZ_BSSV01000007.1"/>
</dbReference>
<dbReference type="SUPFAM" id="SSF88713">
    <property type="entry name" value="Glycoside hydrolase/deacetylase"/>
    <property type="match status" value="1"/>
</dbReference>
<dbReference type="Pfam" id="PF01522">
    <property type="entry name" value="Polysacc_deac_1"/>
    <property type="match status" value="1"/>
</dbReference>
<dbReference type="Pfam" id="PF11959">
    <property type="entry name" value="DUF3473"/>
    <property type="match status" value="1"/>
</dbReference>
<organism evidence="2 3">
    <name type="scientific">Thalassotalea loyana</name>
    <dbReference type="NCBI Taxonomy" id="280483"/>
    <lineage>
        <taxon>Bacteria</taxon>
        <taxon>Pseudomonadati</taxon>
        <taxon>Pseudomonadota</taxon>
        <taxon>Gammaproteobacteria</taxon>
        <taxon>Alteromonadales</taxon>
        <taxon>Colwelliaceae</taxon>
        <taxon>Thalassotalea</taxon>
    </lineage>
</organism>
<dbReference type="CDD" id="cd10941">
    <property type="entry name" value="CE4_PuuE_HpPgdA_like_2"/>
    <property type="match status" value="1"/>
</dbReference>
<dbReference type="InterPro" id="IPR011330">
    <property type="entry name" value="Glyco_hydro/deAcase_b/a-brl"/>
</dbReference>
<dbReference type="PANTHER" id="PTHR47561">
    <property type="entry name" value="POLYSACCHARIDE DEACETYLASE FAMILY PROTEIN (AFU_ORTHOLOGUE AFUA_6G05030)"/>
    <property type="match status" value="1"/>
</dbReference>
<dbReference type="InterPro" id="IPR002509">
    <property type="entry name" value="NODB_dom"/>
</dbReference>
<feature type="domain" description="NodB homology" evidence="1">
    <location>
        <begin position="18"/>
        <end position="283"/>
    </location>
</feature>
<evidence type="ECO:0000259" key="1">
    <source>
        <dbReference type="PROSITE" id="PS51677"/>
    </source>
</evidence>
<keyword evidence="3" id="KW-1185">Reference proteome</keyword>
<dbReference type="InterPro" id="IPR022560">
    <property type="entry name" value="DUF3473"/>
</dbReference>
<dbReference type="PROSITE" id="PS51677">
    <property type="entry name" value="NODB"/>
    <property type="match status" value="1"/>
</dbReference>
<dbReference type="Proteomes" id="UP001157134">
    <property type="component" value="Unassembled WGS sequence"/>
</dbReference>
<dbReference type="Gene3D" id="3.20.20.370">
    <property type="entry name" value="Glycoside hydrolase/deacetylase"/>
    <property type="match status" value="1"/>
</dbReference>
<proteinExistence type="predicted"/>
<dbReference type="InterPro" id="IPR045235">
    <property type="entry name" value="PuuE_HpPgdA-like"/>
</dbReference>
<name>A0ABQ6HI98_9GAMM</name>
<dbReference type="PANTHER" id="PTHR47561:SF1">
    <property type="entry name" value="POLYSACCHARIDE DEACETYLASE FAMILY PROTEIN (AFU_ORTHOLOGUE AFUA_6G05030)"/>
    <property type="match status" value="1"/>
</dbReference>
<comment type="caution">
    <text evidence="2">The sequence shown here is derived from an EMBL/GenBank/DDBJ whole genome shotgun (WGS) entry which is preliminary data.</text>
</comment>
<protein>
    <submittedName>
        <fullName evidence="2">Polysaccharide deacetylase</fullName>
    </submittedName>
</protein>
<sequence>MKILTFDIEDWFHLLDNPSTESINDWVKFESRIHNSVEVILHTLEKRNLRATFFILGWVADKYPDIVKKIDKSGHHIGTHSYAHQLAYKQSPREFEDDLRRSIGALEELTSKPINCYRAPGFSIVEENLWAFDILVKNGIEIDCSIFPASRAHGGLPNIEIKGPSVGIVGKDELKLFPINSKNIFGKDFIYSGGGYFRLLPKALLKNWFRNSTYVMTYFHPRDFDVNQPVLEGLSLSRRFKSYVGISGCLNKLESMLDDNQFISLESATNNVDWAIAPRLKLR</sequence>
<reference evidence="2 3" key="1">
    <citation type="submission" date="2023-03" db="EMBL/GenBank/DDBJ databases">
        <title>Thalassotalea loyana LMG 22536T draft genome sequence.</title>
        <authorList>
            <person name="Sawabe T."/>
        </authorList>
    </citation>
    <scope>NUCLEOTIDE SEQUENCE [LARGE SCALE GENOMIC DNA]</scope>
    <source>
        <strain evidence="2 3">LMG 22536</strain>
    </source>
</reference>